<evidence type="ECO:0000256" key="1">
    <source>
        <dbReference type="SAM" id="MobiDB-lite"/>
    </source>
</evidence>
<dbReference type="EMBL" id="JARIHO010000088">
    <property type="protein sequence ID" value="KAJ7307730.1"/>
    <property type="molecule type" value="Genomic_DNA"/>
</dbReference>
<feature type="region of interest" description="Disordered" evidence="1">
    <location>
        <begin position="596"/>
        <end position="620"/>
    </location>
</feature>
<gene>
    <name evidence="2" type="ORF">DFH08DRAFT_975542</name>
</gene>
<name>A0AAD7EAW1_9AGAR</name>
<keyword evidence="3" id="KW-1185">Reference proteome</keyword>
<dbReference type="AlphaFoldDB" id="A0AAD7EAW1"/>
<evidence type="ECO:0000313" key="2">
    <source>
        <dbReference type="EMBL" id="KAJ7307730.1"/>
    </source>
</evidence>
<sequence>MDCYPQSAPTCPPAEVNETEQITDAPADFQKVSMANIGETATQIQRTIERIEAEHSQPPYHLEDRSTQVSFGPPDGRPHGNARRILQSAAGSQLAAQRLGKPLHIRPAFAESVQSFYLGSEPQRDNQELHHAVFLNAGLQIHDPSVGFPGFRTGHIYAQMLTPRLHDQPPVKFDVPGVRRQEVARYLKKNQNELRQRADDVSIFHSSDSTRFTGSQNKSTNDERSMPKVISTDTSLQAIGVPVPFTFKAPFPTSPAALFLTHPIHQPPPCDTTDMHAVGLTADRKNVVLHVSTERNGERTLDPRRRPGTPCLPWELHTSLPPLAPSIPPFVKLLLEAQRPRATKEADVGPNDLTMDVRMSPGQDVQMQRLPPISELIQKLADDEHRLTPIDHLLQDDIGTPGSFGKLRTIDSAMAKEEKEVVLPPDRSMDQRTDLRSDHGAVKPLFTCDPLPSAFSEPTDDSASSLEYGFGKFRANDPTAKKHPRTVKPLLTYEQLPSPVFSEPTEDSLGPILGHNSDSYEILRARYSSASPSPPANPATIIDQALDSLDTEIAVGITASPKPAAFAPDSPTRYRDFHITISDAESDYDDLPELVYPSDDSNSSELATHGGNTPQLPSTEEDGYIIVPTLDIVRALTDLRQYAPTPDSDQNLRAGDWVRTERHLSDLTVYQSRIDRFEDEDAVKPGRDALHILLHSTLAGSVDRVAMEKRQLIDLETYKLNQERALQERDNNPDKPLSGIDEDTLDPISSRIGIGKRKIRGDPVVPPSRHGRYHRVFSAHAQSRGPAYCAALSAEFLIQRDNISALTDIRVHVLELMRRCFVLIGRRQWIVEIQTLHSPCPIPVPFLYGHEHARLRLLLHTFRDHDHHLVADTISEILQYQFKNAQPTPIQRLPKQISHTGGWMIYLRQISRPITRVPIFFNPFGLDLTEPFSRLPIKAVITQIVRRADLPEESVVSVLRIGSRRVHGVMTLPNRVHQALPALWGYLVTIYPKYRTERGLLLKACVEDHFLFDVPESINEVDVIILRFTFLMYYELRRYRHRR</sequence>
<organism evidence="2 3">
    <name type="scientific">Mycena albidolilacea</name>
    <dbReference type="NCBI Taxonomy" id="1033008"/>
    <lineage>
        <taxon>Eukaryota</taxon>
        <taxon>Fungi</taxon>
        <taxon>Dikarya</taxon>
        <taxon>Basidiomycota</taxon>
        <taxon>Agaricomycotina</taxon>
        <taxon>Agaricomycetes</taxon>
        <taxon>Agaricomycetidae</taxon>
        <taxon>Agaricales</taxon>
        <taxon>Marasmiineae</taxon>
        <taxon>Mycenaceae</taxon>
        <taxon>Mycena</taxon>
    </lineage>
</organism>
<feature type="compositionally biased region" description="Polar residues" evidence="1">
    <location>
        <begin position="599"/>
        <end position="618"/>
    </location>
</feature>
<comment type="caution">
    <text evidence="2">The sequence shown here is derived from an EMBL/GenBank/DDBJ whole genome shotgun (WGS) entry which is preliminary data.</text>
</comment>
<reference evidence="2" key="1">
    <citation type="submission" date="2023-03" db="EMBL/GenBank/DDBJ databases">
        <title>Massive genome expansion in bonnet fungi (Mycena s.s.) driven by repeated elements and novel gene families across ecological guilds.</title>
        <authorList>
            <consortium name="Lawrence Berkeley National Laboratory"/>
            <person name="Harder C.B."/>
            <person name="Miyauchi S."/>
            <person name="Viragh M."/>
            <person name="Kuo A."/>
            <person name="Thoen E."/>
            <person name="Andreopoulos B."/>
            <person name="Lu D."/>
            <person name="Skrede I."/>
            <person name="Drula E."/>
            <person name="Henrissat B."/>
            <person name="Morin E."/>
            <person name="Kohler A."/>
            <person name="Barry K."/>
            <person name="LaButti K."/>
            <person name="Morin E."/>
            <person name="Salamov A."/>
            <person name="Lipzen A."/>
            <person name="Mereny Z."/>
            <person name="Hegedus B."/>
            <person name="Baldrian P."/>
            <person name="Stursova M."/>
            <person name="Weitz H."/>
            <person name="Taylor A."/>
            <person name="Grigoriev I.V."/>
            <person name="Nagy L.G."/>
            <person name="Martin F."/>
            <person name="Kauserud H."/>
        </authorList>
    </citation>
    <scope>NUCLEOTIDE SEQUENCE</scope>
    <source>
        <strain evidence="2">CBHHK002</strain>
    </source>
</reference>
<accession>A0AAD7EAW1</accession>
<proteinExistence type="predicted"/>
<feature type="region of interest" description="Disordered" evidence="1">
    <location>
        <begin position="63"/>
        <end position="82"/>
    </location>
</feature>
<dbReference type="Proteomes" id="UP001218218">
    <property type="component" value="Unassembled WGS sequence"/>
</dbReference>
<protein>
    <submittedName>
        <fullName evidence="2">Uncharacterized protein</fullName>
    </submittedName>
</protein>
<evidence type="ECO:0000313" key="3">
    <source>
        <dbReference type="Proteomes" id="UP001218218"/>
    </source>
</evidence>